<evidence type="ECO:0000313" key="1">
    <source>
        <dbReference type="EMBL" id="CAG8488867.1"/>
    </source>
</evidence>
<comment type="caution">
    <text evidence="1">The sequence shown here is derived from an EMBL/GenBank/DDBJ whole genome shotgun (WGS) entry which is preliminary data.</text>
</comment>
<protein>
    <submittedName>
        <fullName evidence="1">20634_t:CDS:1</fullName>
    </submittedName>
</protein>
<evidence type="ECO:0000313" key="2">
    <source>
        <dbReference type="Proteomes" id="UP000789920"/>
    </source>
</evidence>
<sequence>MEEKYPYRYKSHIEHLTRDSTFSNISSNTLVDEATSFHKENSEKLISTISTISSDTTTDFQPRQHVTFEKLIDEKNNLQHQNNPIIYINDTPTSNNDEPQICMDRKKSNYTPVQKPPLATTQTSFFHIFRFASPFDFFLMAFAIFFSLLRGLIIPLMTILLGDIFNSFTEQQLGTITNQIFIQKINFSVLEFTLLGVFAFIFTALMTALWSWTAERQGKRMKDVYFRSLLKMQIDYFEAPDITSGGLLTSVNKDTEDVQSTISEDIGLAIQYTVTSLSCLILAFTKSAVLALVILASMPLVFITLAFTSAKANPLISKEREIFVKAGNVLENGLSAIKTVKAFNGEAKEEKKHLDYLQEANNVSASLAWIYAIRTGMVQFLILSLFVQGFWFGSILVSEKKLAPGDVLSIFYATLLGASVLKEILPKLASIAKAKDAIRHINILLEKVALMDLKALRGFTLTEIKGNIEFNDVSFSYPTRPDTYVLKNINLSIPAGQTTVLVGQSGSGKSTVVQLIQRLYEPSEGIITLDERELNILNISWLRQQIGVVSQEPVLFDDTIFQNVAYGRPDYWNVSMDEVIAACKTACIHEFIKELPEGYQTRLGDKARKLSGGQRQRLAIARALIKNPAILILDEASSALDVTSDSMVQKALQNSRVGRTTIVITHQLSHVSETDFVYVFHEGEVVESGPPADLLKNPKGHYSKLAEDSLGKPNPKRKTPQLDLINMKLKRSDTLLLTNKNKERNSNFLTVGNIPTGSLLKRSVSMTSQVGWRSSRQSFYDESFDTNVVDVLNGTALAAISKRNDNRISYFGILSYYEQIEDESIIEILTTKDNFSTNEKPRIGFIQMIMDTMQHRILYSIGIFASLVNGFVMPLFSFVLASLLNTYAIPDKLLLQQEAKIFALIVLGIAVVNGISAHYKYYLLERASEQWAIRLRHLGFGKVLRQPQSWFDEPDHEVGKIVTILVNDTDTTKSLIGHFIGNMTYGLVSLLGGMIWAFVIGWQLTLVGFGLVPILLCASELQAYVLQKYEKKQKAANEEAANLFYQTVSSIRTVFALAVEKAMEEKFQDSLEVPFKIGVRKALVCGLTSGLLEGFNYFSKAMTFWYGAQLVSQGIYDLKTMLQVWTLVIFCTTAASQMLAAIPYFAKSKQAGKSVARLLSLSEEDTMSGKKLDNMQGNIEFRNVHFSYPGRPNAKILNGLDLKFKPGESIALVGRSGNGKSTVAALLQRFYDPNEGKILLDKEPLKTLQLHWLREEIGIVSQEPILFDMTVRENITYGKEDATIEEIENAARQVNMHDFIKTLPNGYETKLGSSGTQLSGGQKQRLSIARVLIRNPKILILDEATSALDSQNEQVIQDTLSRVQKNRTTLVITHRLNNIKNMDKIAIVESGQIAEIGTHRELMSLKKKYFELVVSGNS</sequence>
<dbReference type="EMBL" id="CAJVQC010001165">
    <property type="protein sequence ID" value="CAG8488867.1"/>
    <property type="molecule type" value="Genomic_DNA"/>
</dbReference>
<organism evidence="1 2">
    <name type="scientific">Racocetra persica</name>
    <dbReference type="NCBI Taxonomy" id="160502"/>
    <lineage>
        <taxon>Eukaryota</taxon>
        <taxon>Fungi</taxon>
        <taxon>Fungi incertae sedis</taxon>
        <taxon>Mucoromycota</taxon>
        <taxon>Glomeromycotina</taxon>
        <taxon>Glomeromycetes</taxon>
        <taxon>Diversisporales</taxon>
        <taxon>Gigasporaceae</taxon>
        <taxon>Racocetra</taxon>
    </lineage>
</organism>
<accession>A0ACA9KT54</accession>
<gene>
    <name evidence="1" type="ORF">RPERSI_LOCUS1296</name>
</gene>
<keyword evidence="2" id="KW-1185">Reference proteome</keyword>
<reference evidence="1" key="1">
    <citation type="submission" date="2021-06" db="EMBL/GenBank/DDBJ databases">
        <authorList>
            <person name="Kallberg Y."/>
            <person name="Tangrot J."/>
            <person name="Rosling A."/>
        </authorList>
    </citation>
    <scope>NUCLEOTIDE SEQUENCE</scope>
    <source>
        <strain evidence="1">MA461A</strain>
    </source>
</reference>
<name>A0ACA9KT54_9GLOM</name>
<proteinExistence type="predicted"/>
<dbReference type="Proteomes" id="UP000789920">
    <property type="component" value="Unassembled WGS sequence"/>
</dbReference>